<dbReference type="OrthoDB" id="5999171at2"/>
<protein>
    <submittedName>
        <fullName evidence="1">Acyl carrier protein</fullName>
    </submittedName>
</protein>
<gene>
    <name evidence="1" type="ORF">DFQ15_12167</name>
</gene>
<dbReference type="AlphaFoldDB" id="A0A318SED2"/>
<dbReference type="RefSeq" id="WP_110466446.1">
    <property type="nucleotide sequence ID" value="NZ_JAMOFZ010000020.1"/>
</dbReference>
<comment type="caution">
    <text evidence="1">The sequence shown here is derived from an EMBL/GenBank/DDBJ whole genome shotgun (WGS) entry which is preliminary data.</text>
</comment>
<organism evidence="1 2">
    <name type="scientific">Xylophilus ampelinus</name>
    <dbReference type="NCBI Taxonomy" id="54067"/>
    <lineage>
        <taxon>Bacteria</taxon>
        <taxon>Pseudomonadati</taxon>
        <taxon>Pseudomonadota</taxon>
        <taxon>Betaproteobacteria</taxon>
        <taxon>Burkholderiales</taxon>
        <taxon>Xylophilus</taxon>
    </lineage>
</organism>
<dbReference type="Proteomes" id="UP000247540">
    <property type="component" value="Unassembled WGS sequence"/>
</dbReference>
<dbReference type="EMBL" id="QJTC01000021">
    <property type="protein sequence ID" value="PYE75046.1"/>
    <property type="molecule type" value="Genomic_DNA"/>
</dbReference>
<dbReference type="Gene3D" id="1.10.1200.10">
    <property type="entry name" value="ACP-like"/>
    <property type="match status" value="1"/>
</dbReference>
<evidence type="ECO:0000313" key="2">
    <source>
        <dbReference type="Proteomes" id="UP000247540"/>
    </source>
</evidence>
<reference evidence="1 2" key="1">
    <citation type="submission" date="2018-06" db="EMBL/GenBank/DDBJ databases">
        <title>Genomic Encyclopedia of Type Strains, Phase III (KMG-III): the genomes of soil and plant-associated and newly described type strains.</title>
        <authorList>
            <person name="Whitman W."/>
        </authorList>
    </citation>
    <scope>NUCLEOTIDE SEQUENCE [LARGE SCALE GENOMIC DNA]</scope>
    <source>
        <strain evidence="1 2">CECT 7646</strain>
    </source>
</reference>
<dbReference type="InterPro" id="IPR036736">
    <property type="entry name" value="ACP-like_sf"/>
</dbReference>
<proteinExistence type="predicted"/>
<evidence type="ECO:0000313" key="1">
    <source>
        <dbReference type="EMBL" id="PYE75046.1"/>
    </source>
</evidence>
<name>A0A318SED2_9BURK</name>
<dbReference type="SUPFAM" id="SSF47336">
    <property type="entry name" value="ACP-like"/>
    <property type="match status" value="1"/>
</dbReference>
<accession>A0A318SED2</accession>
<keyword evidence="2" id="KW-1185">Reference proteome</keyword>
<sequence length="76" mass="8430">MPTPTIDHFIDNFLMAVDFQDPVEVTAETELRSLPEWDSLAALATIVLFDTEYNKQIVGDDIKNATTVGDLYALLG</sequence>